<feature type="transmembrane region" description="Helical" evidence="8">
    <location>
        <begin position="245"/>
        <end position="267"/>
    </location>
</feature>
<keyword evidence="3 8" id="KW-0812">Transmembrane</keyword>
<dbReference type="InterPro" id="IPR004648">
    <property type="entry name" value="Oligpept_transpt"/>
</dbReference>
<feature type="transmembrane region" description="Helical" evidence="8">
    <location>
        <begin position="494"/>
        <end position="513"/>
    </location>
</feature>
<dbReference type="EMBL" id="CAJNOL010000630">
    <property type="protein sequence ID" value="CAF1144861.1"/>
    <property type="molecule type" value="Genomic_DNA"/>
</dbReference>
<protein>
    <recommendedName>
        <fullName evidence="13">Oligopeptide transporter</fullName>
    </recommendedName>
</protein>
<feature type="transmembrane region" description="Helical" evidence="8">
    <location>
        <begin position="520"/>
        <end position="542"/>
    </location>
</feature>
<feature type="transmembrane region" description="Helical" evidence="8">
    <location>
        <begin position="669"/>
        <end position="689"/>
    </location>
</feature>
<dbReference type="PANTHER" id="PTHR22601">
    <property type="entry name" value="ISP4 LIKE PROTEIN"/>
    <property type="match status" value="1"/>
</dbReference>
<dbReference type="InterPro" id="IPR004813">
    <property type="entry name" value="OPT"/>
</dbReference>
<evidence type="ECO:0000313" key="10">
    <source>
        <dbReference type="EMBL" id="CAF1144861.1"/>
    </source>
</evidence>
<feature type="transmembrane region" description="Helical" evidence="8">
    <location>
        <begin position="723"/>
        <end position="740"/>
    </location>
</feature>
<feature type="transmembrane region" description="Helical" evidence="8">
    <location>
        <begin position="363"/>
        <end position="386"/>
    </location>
</feature>
<feature type="transmembrane region" description="Helical" evidence="8">
    <location>
        <begin position="701"/>
        <end position="717"/>
    </location>
</feature>
<proteinExistence type="predicted"/>
<evidence type="ECO:0000256" key="6">
    <source>
        <dbReference type="ARBA" id="ARBA00022989"/>
    </source>
</evidence>
<evidence type="ECO:0000256" key="3">
    <source>
        <dbReference type="ARBA" id="ARBA00022692"/>
    </source>
</evidence>
<reference evidence="9" key="1">
    <citation type="submission" date="2021-02" db="EMBL/GenBank/DDBJ databases">
        <authorList>
            <person name="Nowell W R."/>
        </authorList>
    </citation>
    <scope>NUCLEOTIDE SEQUENCE</scope>
</reference>
<evidence type="ECO:0000256" key="4">
    <source>
        <dbReference type="ARBA" id="ARBA00022856"/>
    </source>
</evidence>
<name>A0A813TBK6_9BILA</name>
<feature type="transmembrane region" description="Helical" evidence="8">
    <location>
        <begin position="603"/>
        <end position="625"/>
    </location>
</feature>
<feature type="transmembrane region" description="Helical" evidence="8">
    <location>
        <begin position="118"/>
        <end position="136"/>
    </location>
</feature>
<feature type="transmembrane region" description="Helical" evidence="8">
    <location>
        <begin position="142"/>
        <end position="161"/>
    </location>
</feature>
<keyword evidence="5" id="KW-0653">Protein transport</keyword>
<dbReference type="NCBIfam" id="TIGR00728">
    <property type="entry name" value="OPT_sfam"/>
    <property type="match status" value="1"/>
</dbReference>
<feature type="transmembrane region" description="Helical" evidence="8">
    <location>
        <begin position="747"/>
        <end position="770"/>
    </location>
</feature>
<evidence type="ECO:0000256" key="7">
    <source>
        <dbReference type="ARBA" id="ARBA00023136"/>
    </source>
</evidence>
<dbReference type="Proteomes" id="UP000663870">
    <property type="component" value="Unassembled WGS sequence"/>
</dbReference>
<feature type="transmembrane region" description="Helical" evidence="8">
    <location>
        <begin position="637"/>
        <end position="657"/>
    </location>
</feature>
<dbReference type="Pfam" id="PF03169">
    <property type="entry name" value="OPT"/>
    <property type="match status" value="1"/>
</dbReference>
<evidence type="ECO:0000313" key="9">
    <source>
        <dbReference type="EMBL" id="CAF0806040.1"/>
    </source>
</evidence>
<sequence length="811" mass="92041">MATNRVRLITPVYQINPNRKKYTKNQTKHGEDNIAFAEEYEDNIDLELFPNIESNTNNLNIVFSNETSTVHIDNPEDSVASTQSISTNGNEQVLDEEVATNVSNKDDPSILVLTFRSWFLGLLFTCLLSFVNQFFWYRTSPLFVGTLVAQLLTYPLGKGMAKILPDRKFKIFRWSFTLNPGPFTIKEHCIITAMANATCSTAYAIDVITTLRIFYKRLLHPLVGITFVITSQILGYGIAGIMRKFLVWPSAMIWPTNLVNCALFRTLHNDRDIDSKEEVNKESYWKMSRLRFFFIASLCQFLWYWFPGFIFPALSLFSWICMIKPDNVVLSQLTGINGLGIGSIEIDWNAWVAFLGSPIIVPFWAQINILIGFVLLAWIIAPIVYYTNLWDSKAMPIVSNRVFTADGYFYNVSAVLNSQMRLNETAYKNYGELRMSTILALSYAISFAAISAVIVHTILYHGKTIIKQFRSSLKDDHNDIHAVLMSRYREAPEWWYTVLFIIAFTLAIIVCHVGKLMPWYYLILAVAIAFIFVLPTGIVQAITNQTIGLNVITEFVAGIVIPGDPLANITFKTYGYITQYQALLLISDLKLGHYMKIPPRAMFVTQLVGTIIAGIVNYLTATYLMNHIPNICTPQNTRWTCPNANIFFSASIIWGAIGPKKMFGKGSIYSPLLYGFLGGILLPIPFWFLMKKFPNVKWLKYIHFPIMLTATAIMPPAPPGNFPSWLLVGFIFNFILLRHARSWWKRYAYVFSAAMDCGVAFGVLIIFFIMQNNGIEFPTWWGTGGHTGDGCPFSHANYSGIIPRDRPISIN</sequence>
<dbReference type="GO" id="GO:0015031">
    <property type="term" value="P:protein transport"/>
    <property type="evidence" value="ECO:0007669"/>
    <property type="project" value="UniProtKB-KW"/>
</dbReference>
<gene>
    <name evidence="10" type="ORF">JXQ802_LOCUS21415</name>
    <name evidence="9" type="ORF">PYM288_LOCUS4854</name>
</gene>
<keyword evidence="4" id="KW-0571">Peptide transport</keyword>
<keyword evidence="6 8" id="KW-1133">Transmembrane helix</keyword>
<dbReference type="GO" id="GO:0016020">
    <property type="term" value="C:membrane"/>
    <property type="evidence" value="ECO:0007669"/>
    <property type="project" value="UniProtKB-SubCell"/>
</dbReference>
<dbReference type="AlphaFoldDB" id="A0A813TBK6"/>
<evidence type="ECO:0000256" key="5">
    <source>
        <dbReference type="ARBA" id="ARBA00022927"/>
    </source>
</evidence>
<keyword evidence="7 8" id="KW-0472">Membrane</keyword>
<keyword evidence="2" id="KW-0813">Transport</keyword>
<comment type="subcellular location">
    <subcellularLocation>
        <location evidence="1">Membrane</location>
        <topology evidence="1">Multi-pass membrane protein</topology>
    </subcellularLocation>
</comment>
<dbReference type="GO" id="GO:0035673">
    <property type="term" value="F:oligopeptide transmembrane transporter activity"/>
    <property type="evidence" value="ECO:0007669"/>
    <property type="project" value="InterPro"/>
</dbReference>
<dbReference type="EMBL" id="CAJNOH010000046">
    <property type="protein sequence ID" value="CAF0806040.1"/>
    <property type="molecule type" value="Genomic_DNA"/>
</dbReference>
<evidence type="ECO:0000256" key="2">
    <source>
        <dbReference type="ARBA" id="ARBA00022448"/>
    </source>
</evidence>
<evidence type="ECO:0000256" key="1">
    <source>
        <dbReference type="ARBA" id="ARBA00004141"/>
    </source>
</evidence>
<feature type="transmembrane region" description="Helical" evidence="8">
    <location>
        <begin position="438"/>
        <end position="460"/>
    </location>
</feature>
<organism evidence="9 11">
    <name type="scientific">Rotaria sordida</name>
    <dbReference type="NCBI Taxonomy" id="392033"/>
    <lineage>
        <taxon>Eukaryota</taxon>
        <taxon>Metazoa</taxon>
        <taxon>Spiralia</taxon>
        <taxon>Gnathifera</taxon>
        <taxon>Rotifera</taxon>
        <taxon>Eurotatoria</taxon>
        <taxon>Bdelloidea</taxon>
        <taxon>Philodinida</taxon>
        <taxon>Philodinidae</taxon>
        <taxon>Rotaria</taxon>
    </lineage>
</organism>
<comment type="caution">
    <text evidence="9">The sequence shown here is derived from an EMBL/GenBank/DDBJ whole genome shotgun (WGS) entry which is preliminary data.</text>
</comment>
<keyword evidence="12" id="KW-1185">Reference proteome</keyword>
<dbReference type="NCBIfam" id="TIGR00727">
    <property type="entry name" value="ISP4_OPT"/>
    <property type="match status" value="1"/>
</dbReference>
<evidence type="ECO:0000256" key="8">
    <source>
        <dbReference type="SAM" id="Phobius"/>
    </source>
</evidence>
<accession>A0A813TBK6</accession>
<dbReference type="Proteomes" id="UP000663854">
    <property type="component" value="Unassembled WGS sequence"/>
</dbReference>
<evidence type="ECO:0000313" key="11">
    <source>
        <dbReference type="Proteomes" id="UP000663854"/>
    </source>
</evidence>
<feature type="transmembrane region" description="Helical" evidence="8">
    <location>
        <begin position="218"/>
        <end position="239"/>
    </location>
</feature>
<evidence type="ECO:0008006" key="13">
    <source>
        <dbReference type="Google" id="ProtNLM"/>
    </source>
</evidence>
<evidence type="ECO:0000313" key="12">
    <source>
        <dbReference type="Proteomes" id="UP000663870"/>
    </source>
</evidence>